<accession>A0AAV3UPM3</accession>
<dbReference type="AlphaFoldDB" id="A0AAV3UPM3"/>
<proteinExistence type="predicted"/>
<protein>
    <submittedName>
        <fullName evidence="1">Uncharacterized protein</fullName>
    </submittedName>
</protein>
<evidence type="ECO:0000313" key="2">
    <source>
        <dbReference type="Proteomes" id="UP001501729"/>
    </source>
</evidence>
<dbReference type="EMBL" id="BAABKX010000024">
    <property type="protein sequence ID" value="GAA5063019.1"/>
    <property type="molecule type" value="Genomic_DNA"/>
</dbReference>
<sequence length="192" mass="21560">MKVAKVETGVLNAYGKSIGHVHGDDAEPPIVRDPYPIPEPPIPETTLDSRDDPLFFVRDREQGTIVKHSEPRCESIRTPVEFCRTVKEGRIADLETVCFEFRSVFANSWEIPRVFDVIPSLCRDILDCLDNGSDISYPAEFGDEPSIGLEYIRDRIEDCILFGNPVQCCVGENGTERLCEREVAGILMDEIA</sequence>
<gene>
    <name evidence="1" type="ORF">GCM10025751_50970</name>
</gene>
<keyword evidence="2" id="KW-1185">Reference proteome</keyword>
<comment type="caution">
    <text evidence="1">The sequence shown here is derived from an EMBL/GenBank/DDBJ whole genome shotgun (WGS) entry which is preliminary data.</text>
</comment>
<organism evidence="1 2">
    <name type="scientific">Haladaptatus pallidirubidus</name>
    <dbReference type="NCBI Taxonomy" id="1008152"/>
    <lineage>
        <taxon>Archaea</taxon>
        <taxon>Methanobacteriati</taxon>
        <taxon>Methanobacteriota</taxon>
        <taxon>Stenosarchaea group</taxon>
        <taxon>Halobacteria</taxon>
        <taxon>Halobacteriales</taxon>
        <taxon>Haladaptataceae</taxon>
        <taxon>Haladaptatus</taxon>
    </lineage>
</organism>
<evidence type="ECO:0000313" key="1">
    <source>
        <dbReference type="EMBL" id="GAA5063019.1"/>
    </source>
</evidence>
<reference evidence="1 2" key="1">
    <citation type="journal article" date="2019" name="Int. J. Syst. Evol. Microbiol.">
        <title>The Global Catalogue of Microorganisms (GCM) 10K type strain sequencing project: providing services to taxonomists for standard genome sequencing and annotation.</title>
        <authorList>
            <consortium name="The Broad Institute Genomics Platform"/>
            <consortium name="The Broad Institute Genome Sequencing Center for Infectious Disease"/>
            <person name="Wu L."/>
            <person name="Ma J."/>
        </authorList>
    </citation>
    <scope>NUCLEOTIDE SEQUENCE [LARGE SCALE GENOMIC DNA]</scope>
    <source>
        <strain evidence="1 2">JCM 17504</strain>
    </source>
</reference>
<dbReference type="Proteomes" id="UP001501729">
    <property type="component" value="Unassembled WGS sequence"/>
</dbReference>
<name>A0AAV3UPM3_9EURY</name>